<dbReference type="SUPFAM" id="SSF53448">
    <property type="entry name" value="Nucleotide-diphospho-sugar transferases"/>
    <property type="match status" value="1"/>
</dbReference>
<dbReference type="Gene3D" id="3.90.550.10">
    <property type="entry name" value="Spore Coat Polysaccharide Biosynthesis Protein SpsA, Chain A"/>
    <property type="match status" value="1"/>
</dbReference>
<dbReference type="AlphaFoldDB" id="A0A1F8EYT2"/>
<gene>
    <name evidence="5" type="ORF">A2746_01640</name>
</gene>
<evidence type="ECO:0000256" key="2">
    <source>
        <dbReference type="ARBA" id="ARBA00022676"/>
    </source>
</evidence>
<organism evidence="5 6">
    <name type="scientific">Candidatus Yanofskybacteria bacterium RIFCSPHIGHO2_01_FULL_44_22</name>
    <dbReference type="NCBI Taxonomy" id="1802669"/>
    <lineage>
        <taxon>Bacteria</taxon>
        <taxon>Candidatus Yanofskyibacteriota</taxon>
    </lineage>
</organism>
<dbReference type="InterPro" id="IPR029044">
    <property type="entry name" value="Nucleotide-diphossugar_trans"/>
</dbReference>
<protein>
    <recommendedName>
        <fullName evidence="4">Glycosyltransferase 2-like domain-containing protein</fullName>
    </recommendedName>
</protein>
<comment type="similarity">
    <text evidence="1">Belongs to the glycosyltransferase 2 family.</text>
</comment>
<evidence type="ECO:0000256" key="3">
    <source>
        <dbReference type="ARBA" id="ARBA00022679"/>
    </source>
</evidence>
<reference evidence="5 6" key="1">
    <citation type="journal article" date="2016" name="Nat. Commun.">
        <title>Thousands of microbial genomes shed light on interconnected biogeochemical processes in an aquifer system.</title>
        <authorList>
            <person name="Anantharaman K."/>
            <person name="Brown C.T."/>
            <person name="Hug L.A."/>
            <person name="Sharon I."/>
            <person name="Castelle C.J."/>
            <person name="Probst A.J."/>
            <person name="Thomas B.C."/>
            <person name="Singh A."/>
            <person name="Wilkins M.J."/>
            <person name="Karaoz U."/>
            <person name="Brodie E.L."/>
            <person name="Williams K.H."/>
            <person name="Hubbard S.S."/>
            <person name="Banfield J.F."/>
        </authorList>
    </citation>
    <scope>NUCLEOTIDE SEQUENCE [LARGE SCALE GENOMIC DNA]</scope>
</reference>
<accession>A0A1F8EYT2</accession>
<dbReference type="PANTHER" id="PTHR43179:SF12">
    <property type="entry name" value="GALACTOFURANOSYLTRANSFERASE GLFT2"/>
    <property type="match status" value="1"/>
</dbReference>
<evidence type="ECO:0000256" key="1">
    <source>
        <dbReference type="ARBA" id="ARBA00006739"/>
    </source>
</evidence>
<dbReference type="Pfam" id="PF00535">
    <property type="entry name" value="Glycos_transf_2"/>
    <property type="match status" value="1"/>
</dbReference>
<name>A0A1F8EYT2_9BACT</name>
<dbReference type="GO" id="GO:0016757">
    <property type="term" value="F:glycosyltransferase activity"/>
    <property type="evidence" value="ECO:0007669"/>
    <property type="project" value="UniProtKB-KW"/>
</dbReference>
<evidence type="ECO:0000313" key="6">
    <source>
        <dbReference type="Proteomes" id="UP000177419"/>
    </source>
</evidence>
<dbReference type="STRING" id="1802669.A2746_01640"/>
<feature type="domain" description="Glycosyltransferase 2-like" evidence="4">
    <location>
        <begin position="5"/>
        <end position="118"/>
    </location>
</feature>
<dbReference type="EMBL" id="MGJJ01000001">
    <property type="protein sequence ID" value="OGN06027.1"/>
    <property type="molecule type" value="Genomic_DNA"/>
</dbReference>
<sequence>MKLAIITINFNGAPETIKLLESLQSAENNANVFVVDNNSQSEDAGILENYFQSALKSDQISKLIKNKVNLGFSGGNNVAAETAVSNNADWVLLLNNDTTVENSFIARLKTILEQSEYQNPSIIGIPLNEGKRMAYAGRINWLKPTLRHVYQPLSMFDNKTAYAIGAAMLVHGKVFETVGFLDEKYFLYFEDADFCQRAKAAGFEIKFLPDLGLNHRVSASTAKLGSPVLLRYHYRNALYFNVKNGPWYIKIAVWPWSWLIITKQILKLLIGRRSAQSHAILSGVMDFYLGRFGKITLG</sequence>
<evidence type="ECO:0000313" key="5">
    <source>
        <dbReference type="EMBL" id="OGN06027.1"/>
    </source>
</evidence>
<evidence type="ECO:0000259" key="4">
    <source>
        <dbReference type="Pfam" id="PF00535"/>
    </source>
</evidence>
<dbReference type="PANTHER" id="PTHR43179">
    <property type="entry name" value="RHAMNOSYLTRANSFERASE WBBL"/>
    <property type="match status" value="1"/>
</dbReference>
<proteinExistence type="inferred from homology"/>
<comment type="caution">
    <text evidence="5">The sequence shown here is derived from an EMBL/GenBank/DDBJ whole genome shotgun (WGS) entry which is preliminary data.</text>
</comment>
<dbReference type="Proteomes" id="UP000177419">
    <property type="component" value="Unassembled WGS sequence"/>
</dbReference>
<keyword evidence="2" id="KW-0328">Glycosyltransferase</keyword>
<dbReference type="InterPro" id="IPR001173">
    <property type="entry name" value="Glyco_trans_2-like"/>
</dbReference>
<keyword evidence="3" id="KW-0808">Transferase</keyword>
<dbReference type="CDD" id="cd04186">
    <property type="entry name" value="GT_2_like_c"/>
    <property type="match status" value="1"/>
</dbReference>